<keyword evidence="3" id="KW-1185">Reference proteome</keyword>
<accession>A0A833CI94</accession>
<evidence type="ECO:0000256" key="1">
    <source>
        <dbReference type="SAM" id="MobiDB-lite"/>
    </source>
</evidence>
<dbReference type="EMBL" id="WBWA01000029">
    <property type="protein sequence ID" value="KAB2662644.1"/>
    <property type="molecule type" value="Genomic_DNA"/>
</dbReference>
<name>A0A833CI94_9HYPH</name>
<reference evidence="2 3" key="1">
    <citation type="submission" date="2019-09" db="EMBL/GenBank/DDBJ databases">
        <title>Taxonomic organization of the family Brucellaceae based on a phylogenomic approach.</title>
        <authorList>
            <person name="Leclercq S."/>
            <person name="Cloeckaert A."/>
            <person name="Zygmunt M.S."/>
        </authorList>
    </citation>
    <scope>NUCLEOTIDE SEQUENCE [LARGE SCALE GENOMIC DNA]</scope>
    <source>
        <strain evidence="2 3">LMG 18957</strain>
    </source>
</reference>
<feature type="region of interest" description="Disordered" evidence="1">
    <location>
        <begin position="45"/>
        <end position="86"/>
    </location>
</feature>
<evidence type="ECO:0000313" key="2">
    <source>
        <dbReference type="EMBL" id="KAB2662644.1"/>
    </source>
</evidence>
<dbReference type="InterPro" id="IPR006311">
    <property type="entry name" value="TAT_signal"/>
</dbReference>
<comment type="caution">
    <text evidence="2">The sequence shown here is derived from an EMBL/GenBank/DDBJ whole genome shotgun (WGS) entry which is preliminary data.</text>
</comment>
<sequence length="115" mass="13526">MDRRSFLAGLFGVAGAVAFAQLSQPTPSTAGIPVGEDILSDLKALDTETSGIQPQPAGSRDRRSRHRGGHHGYRRHHHRPPRRHRRRVWRRVCERQRYYGGWRQRCYRRRVWIYL</sequence>
<dbReference type="AlphaFoldDB" id="A0A833CI94"/>
<organism evidence="2 3">
    <name type="scientific">Brucella tritici</name>
    <dbReference type="NCBI Taxonomy" id="94626"/>
    <lineage>
        <taxon>Bacteria</taxon>
        <taxon>Pseudomonadati</taxon>
        <taxon>Pseudomonadota</taxon>
        <taxon>Alphaproteobacteria</taxon>
        <taxon>Hyphomicrobiales</taxon>
        <taxon>Brucellaceae</taxon>
        <taxon>Brucella/Ochrobactrum group</taxon>
        <taxon>Brucella</taxon>
    </lineage>
</organism>
<gene>
    <name evidence="2" type="ORF">F9K91_21375</name>
</gene>
<dbReference type="PROSITE" id="PS51318">
    <property type="entry name" value="TAT"/>
    <property type="match status" value="1"/>
</dbReference>
<protein>
    <submittedName>
        <fullName evidence="2">Protamine-2 (Modular protein)</fullName>
    </submittedName>
</protein>
<evidence type="ECO:0000313" key="3">
    <source>
        <dbReference type="Proteomes" id="UP000430843"/>
    </source>
</evidence>
<proteinExistence type="predicted"/>
<dbReference type="Proteomes" id="UP000430843">
    <property type="component" value="Unassembled WGS sequence"/>
</dbReference>
<feature type="compositionally biased region" description="Basic residues" evidence="1">
    <location>
        <begin position="62"/>
        <end position="86"/>
    </location>
</feature>